<evidence type="ECO:0000313" key="4">
    <source>
        <dbReference type="Proteomes" id="UP000077961"/>
    </source>
</evidence>
<dbReference type="Proteomes" id="UP000077961">
    <property type="component" value="Unassembled WGS sequence"/>
</dbReference>
<gene>
    <name evidence="2" type="ORF">A6V36_24305</name>
    <name evidence="3" type="ORF">A6V37_22080</name>
</gene>
<proteinExistence type="predicted"/>
<name>A0A1A9NAN0_9BURK</name>
<dbReference type="EMBL" id="LXKA01000154">
    <property type="protein sequence ID" value="OAJ62900.1"/>
    <property type="molecule type" value="Genomic_DNA"/>
</dbReference>
<feature type="region of interest" description="Disordered" evidence="1">
    <location>
        <begin position="1"/>
        <end position="24"/>
    </location>
</feature>
<comment type="caution">
    <text evidence="3">The sequence shown here is derived from an EMBL/GenBank/DDBJ whole genome shotgun (WGS) entry which is preliminary data.</text>
</comment>
<evidence type="ECO:0000313" key="2">
    <source>
        <dbReference type="EMBL" id="OAJ61498.1"/>
    </source>
</evidence>
<sequence length="145" mass="16326">MHNDAKNFAEQKAPAETEDRPRQTHDVGGLLQFLWNRMDIHETSEKELEWLSYTCDSTELMALNLRKTLIGVAALVADEMDREGLRSGAFQPIGMPELLYGAADTLSAIEEMNAIGRDANFELLERYRKLAEQTSRPLSQAPSTD</sequence>
<dbReference type="STRING" id="1462993.A6V36_24305"/>
<dbReference type="Proteomes" id="UP000078116">
    <property type="component" value="Unassembled WGS sequence"/>
</dbReference>
<dbReference type="AlphaFoldDB" id="A0A1A9NAN0"/>
<reference evidence="4 5" key="1">
    <citation type="submission" date="2016-04" db="EMBL/GenBank/DDBJ databases">
        <title>Reclassification of Paraburkholderia panaciterrae (Farh et al. 2015) Dobritsa &amp; Samadpour 2016 as a later homotypic synonym of Paraburkholderia ginsengiterrae (Farh et al. 2015) Dobritsa &amp; Samadpour 2016.</title>
        <authorList>
            <person name="Dobritsa A.P."/>
            <person name="Kutumbaka K."/>
            <person name="Samadpour M."/>
        </authorList>
    </citation>
    <scope>NUCLEOTIDE SEQUENCE [LARGE SCALE GENOMIC DNA]</scope>
    <source>
        <strain evidence="3 5">DCY85</strain>
        <strain evidence="2 4">DCY85-1</strain>
    </source>
</reference>
<evidence type="ECO:0000256" key="1">
    <source>
        <dbReference type="SAM" id="MobiDB-lite"/>
    </source>
</evidence>
<accession>A0A1A9NAN0</accession>
<dbReference type="RefSeq" id="WP_064266329.1">
    <property type="nucleotide sequence ID" value="NZ_LXJZ01000091.1"/>
</dbReference>
<evidence type="ECO:0000313" key="5">
    <source>
        <dbReference type="Proteomes" id="UP000078116"/>
    </source>
</evidence>
<evidence type="ECO:0000313" key="3">
    <source>
        <dbReference type="EMBL" id="OAJ62900.1"/>
    </source>
</evidence>
<dbReference type="EMBL" id="LXJZ01000091">
    <property type="protein sequence ID" value="OAJ61498.1"/>
    <property type="molecule type" value="Genomic_DNA"/>
</dbReference>
<keyword evidence="4" id="KW-1185">Reference proteome</keyword>
<organism evidence="3 5">
    <name type="scientific">Paraburkholderia ginsengiterrae</name>
    <dbReference type="NCBI Taxonomy" id="1462993"/>
    <lineage>
        <taxon>Bacteria</taxon>
        <taxon>Pseudomonadati</taxon>
        <taxon>Pseudomonadota</taxon>
        <taxon>Betaproteobacteria</taxon>
        <taxon>Burkholderiales</taxon>
        <taxon>Burkholderiaceae</taxon>
        <taxon>Paraburkholderia</taxon>
    </lineage>
</organism>
<protein>
    <submittedName>
        <fullName evidence="3">Uncharacterized protein</fullName>
    </submittedName>
</protein>